<accession>A0A2A4CMR9</accession>
<name>A0A2A4CMR9_9RHOB</name>
<dbReference type="RefSeq" id="WP_096434496.1">
    <property type="nucleotide sequence ID" value="NZ_NTJD01000013.1"/>
</dbReference>
<protein>
    <submittedName>
        <fullName evidence="1">Uncharacterized protein</fullName>
    </submittedName>
</protein>
<dbReference type="Proteomes" id="UP000243507">
    <property type="component" value="Unassembled WGS sequence"/>
</dbReference>
<dbReference type="AlphaFoldDB" id="A0A2A4CMR9"/>
<comment type="caution">
    <text evidence="1">The sequence shown here is derived from an EMBL/GenBank/DDBJ whole genome shotgun (WGS) entry which is preliminary data.</text>
</comment>
<dbReference type="EMBL" id="NTJD01000013">
    <property type="protein sequence ID" value="PCD75568.1"/>
    <property type="molecule type" value="Genomic_DNA"/>
</dbReference>
<organism evidence="1 2">
    <name type="scientific">Pseudothioclava arenosa</name>
    <dbReference type="NCBI Taxonomy" id="1795308"/>
    <lineage>
        <taxon>Bacteria</taxon>
        <taxon>Pseudomonadati</taxon>
        <taxon>Pseudomonadota</taxon>
        <taxon>Alphaproteobacteria</taxon>
        <taxon>Rhodobacterales</taxon>
        <taxon>Paracoccaceae</taxon>
        <taxon>Pseudothioclava</taxon>
    </lineage>
</organism>
<keyword evidence="2" id="KW-1185">Reference proteome</keyword>
<dbReference type="InterPro" id="IPR046184">
    <property type="entry name" value="DUF6212"/>
</dbReference>
<sequence>MIGADDRTFCDLEGNLIGPAQGLPGDVLCFLALSRSALEAHAIADRLWRVEFGVADGLDLEDHTRARNREAEVFAAIARRLSSQLRRSHAGKTRLMREVALLRRDHDNMQGAFASLEAYFHRIVRSERSLTMTLSPDPGLPALSLRPGDEIEQRLPADSPGLSDIGICLRSAPVSGAGSLRVTLELLEDGEAVADWVIPAHQLTEGWLRLSLARALGPDPQTAVLRLVWEGESELRLMPSMPHPDPRFTPRSGAPMLALRLWKFVPGTQAALPVDGHPAQLAPMPDEWNIGLSALRRAQNASPEPGAVEFSDLRTGLFVRPKSEAVAAARIDGAGRPGMVHIFGGVKTEQEAGPEVEYAYALAPANARKRVASHLPQFDQGRVSDWLRLPPNEWRELHLFLDQPLAEPHDLYLLSRVAGKSVAPAPVEACFFRMIGKTAKVAAE</sequence>
<dbReference type="OrthoDB" id="7760693at2"/>
<dbReference type="Pfam" id="PF19717">
    <property type="entry name" value="DUF6212"/>
    <property type="match status" value="1"/>
</dbReference>
<reference evidence="1 2" key="1">
    <citation type="submission" date="2017-09" db="EMBL/GenBank/DDBJ databases">
        <title>A multilocus sequence analysis scheme for characterization of bacteria in the genus Thioclava.</title>
        <authorList>
            <person name="Liu Y."/>
            <person name="Shao Z."/>
        </authorList>
    </citation>
    <scope>NUCLEOTIDE SEQUENCE [LARGE SCALE GENOMIC DNA]</scope>
    <source>
        <strain evidence="1 2">CAU 1312</strain>
    </source>
</reference>
<evidence type="ECO:0000313" key="2">
    <source>
        <dbReference type="Proteomes" id="UP000243507"/>
    </source>
</evidence>
<gene>
    <name evidence="1" type="ORF">CLN94_13440</name>
</gene>
<evidence type="ECO:0000313" key="1">
    <source>
        <dbReference type="EMBL" id="PCD75568.1"/>
    </source>
</evidence>
<proteinExistence type="predicted"/>